<dbReference type="EMBL" id="OM869683">
    <property type="protein sequence ID" value="UPW41865.1"/>
    <property type="molecule type" value="Genomic_DNA"/>
</dbReference>
<keyword evidence="1" id="KW-0175">Coiled coil</keyword>
<name>A0A976R8C4_9VIRU</name>
<proteinExistence type="predicted"/>
<evidence type="ECO:0000256" key="1">
    <source>
        <dbReference type="SAM" id="Coils"/>
    </source>
</evidence>
<accession>A0A976R8C4</accession>
<sequence length="369" mass="40023">MPIPALIAGLSSIVGGLASSSASSSEASTNRQFQSYEAALNRKFNADEAQKNRLFQQSMWQQTNEYNDPSAVMSRLEQAGINPALAYSGGQLGAASMQSGSQASSGASPSGAMADFSGLQHMLDPLSLSQARLNEANAKKAEADAAKTETETSWIDRLNLSTLDLNEAQKNSLEQTIKESMQKITESKSYVDLMETQISSNKLDNIVKANTLDDSIKTIKEIARKTGFDADISEQTAKLTYGYITSQILLNTAQAAQAKSNTRLLDECVETQKEITRLTGYQADVLSYDALVTGVKNSIVLGTELESEPLLPLIKSTIKRQIQYDNLKIGNEATSEGQRWVEPDSAAAYFKGFTAYLGECIKNISPLVR</sequence>
<organism evidence="2">
    <name type="scientific">Peromfec virus RodF5_6</name>
    <dbReference type="NCBI Taxonomy" id="2929342"/>
    <lineage>
        <taxon>Viruses</taxon>
        <taxon>Monodnaviria</taxon>
        <taxon>Sangervirae</taxon>
        <taxon>Phixviricota</taxon>
        <taxon>Malgrandaviricetes</taxon>
        <taxon>Petitvirales</taxon>
        <taxon>Microviridae</taxon>
    </lineage>
</organism>
<feature type="coiled-coil region" evidence="1">
    <location>
        <begin position="131"/>
        <end position="183"/>
    </location>
</feature>
<reference evidence="2" key="1">
    <citation type="submission" date="2022-02" db="EMBL/GenBank/DDBJ databases">
        <title>Towards deciphering the DNA virus diversity associated with rodent species in the families Cricetidae and Heteromyidae.</title>
        <authorList>
            <person name="Lund M."/>
            <person name="Larsen B.B."/>
            <person name="Gryseels S."/>
            <person name="Kraberger S."/>
            <person name="Rowsey D.M."/>
            <person name="Steger L."/>
            <person name="Yule K.M."/>
            <person name="Upham N.S."/>
            <person name="Worobey M."/>
            <person name="Van Doorslaer K."/>
            <person name="Varsani A."/>
        </authorList>
    </citation>
    <scope>NUCLEOTIDE SEQUENCE</scope>
    <source>
        <strain evidence="2">NeonRodF5_6</strain>
    </source>
</reference>
<protein>
    <submittedName>
        <fullName evidence="2">DNA pilot protein</fullName>
    </submittedName>
</protein>
<evidence type="ECO:0000313" key="2">
    <source>
        <dbReference type="EMBL" id="UPW41865.1"/>
    </source>
</evidence>